<evidence type="ECO:0000313" key="3">
    <source>
        <dbReference type="Proteomes" id="UP000288216"/>
    </source>
</evidence>
<organism evidence="2 3">
    <name type="scientific">Scyliorhinus torazame</name>
    <name type="common">Cloudy catshark</name>
    <name type="synonym">Catulus torazame</name>
    <dbReference type="NCBI Taxonomy" id="75743"/>
    <lineage>
        <taxon>Eukaryota</taxon>
        <taxon>Metazoa</taxon>
        <taxon>Chordata</taxon>
        <taxon>Craniata</taxon>
        <taxon>Vertebrata</taxon>
        <taxon>Chondrichthyes</taxon>
        <taxon>Elasmobranchii</taxon>
        <taxon>Galeomorphii</taxon>
        <taxon>Galeoidea</taxon>
        <taxon>Carcharhiniformes</taxon>
        <taxon>Scyliorhinidae</taxon>
        <taxon>Scyliorhinus</taxon>
    </lineage>
</organism>
<dbReference type="PRINTS" id="PR00621">
    <property type="entry name" value="HISTONEH2B"/>
</dbReference>
<evidence type="ECO:0008006" key="4">
    <source>
        <dbReference type="Google" id="ProtNLM"/>
    </source>
</evidence>
<evidence type="ECO:0000313" key="2">
    <source>
        <dbReference type="EMBL" id="GCB77589.1"/>
    </source>
</evidence>
<dbReference type="PANTHER" id="PTHR23428">
    <property type="entry name" value="HISTONE H2B"/>
    <property type="match status" value="1"/>
</dbReference>
<dbReference type="EMBL" id="BFAA01011606">
    <property type="protein sequence ID" value="GCB77589.1"/>
    <property type="molecule type" value="Genomic_DNA"/>
</dbReference>
<protein>
    <recommendedName>
        <fullName evidence="4">Histone H2A/H2B/H3 domain-containing protein</fullName>
    </recommendedName>
</protein>
<comment type="caution">
    <text evidence="2">The sequence shown here is derived from an EMBL/GenBank/DDBJ whole genome shotgun (WGS) entry which is preliminary data.</text>
</comment>
<dbReference type="GO" id="GO:0046982">
    <property type="term" value="F:protein heterodimerization activity"/>
    <property type="evidence" value="ECO:0007669"/>
    <property type="project" value="InterPro"/>
</dbReference>
<name>A0A401PWT9_SCYTO</name>
<dbReference type="InterPro" id="IPR000558">
    <property type="entry name" value="Histone_H2B"/>
</dbReference>
<evidence type="ECO:0000256" key="1">
    <source>
        <dbReference type="ARBA" id="ARBA00006846"/>
    </source>
</evidence>
<dbReference type="STRING" id="75743.A0A401PWT9"/>
<dbReference type="AlphaFoldDB" id="A0A401PWT9"/>
<dbReference type="GO" id="GO:0030527">
    <property type="term" value="F:structural constituent of chromatin"/>
    <property type="evidence" value="ECO:0007669"/>
    <property type="project" value="InterPro"/>
</dbReference>
<sequence>MPELAAVPKGVESFKASKQLLSKVTKKLPKKRRKSRKQRYSTFVYLVLTQVHPSTWISSNAKSTMISFVVDILEYIASKALHLIYYKWHTISA</sequence>
<proteinExistence type="inferred from homology"/>
<gene>
    <name evidence="2" type="ORF">scyTo_0017623</name>
</gene>
<dbReference type="SUPFAM" id="SSF47113">
    <property type="entry name" value="Histone-fold"/>
    <property type="match status" value="1"/>
</dbReference>
<dbReference type="Proteomes" id="UP000288216">
    <property type="component" value="Unassembled WGS sequence"/>
</dbReference>
<accession>A0A401PWT9</accession>
<dbReference type="OMA" id="SYSICID"/>
<reference evidence="2 3" key="1">
    <citation type="journal article" date="2018" name="Nat. Ecol. Evol.">
        <title>Shark genomes provide insights into elasmobranch evolution and the origin of vertebrates.</title>
        <authorList>
            <person name="Hara Y"/>
            <person name="Yamaguchi K"/>
            <person name="Onimaru K"/>
            <person name="Kadota M"/>
            <person name="Koyanagi M"/>
            <person name="Keeley SD"/>
            <person name="Tatsumi K"/>
            <person name="Tanaka K"/>
            <person name="Motone F"/>
            <person name="Kageyama Y"/>
            <person name="Nozu R"/>
            <person name="Adachi N"/>
            <person name="Nishimura O"/>
            <person name="Nakagawa R"/>
            <person name="Tanegashima C"/>
            <person name="Kiyatake I"/>
            <person name="Matsumoto R"/>
            <person name="Murakumo K"/>
            <person name="Nishida K"/>
            <person name="Terakita A"/>
            <person name="Kuratani S"/>
            <person name="Sato K"/>
            <person name="Hyodo S Kuraku.S."/>
        </authorList>
    </citation>
    <scope>NUCLEOTIDE SEQUENCE [LARGE SCALE GENOMIC DNA]</scope>
</reference>
<keyword evidence="3" id="KW-1185">Reference proteome</keyword>
<dbReference type="InterPro" id="IPR009072">
    <property type="entry name" value="Histone-fold"/>
</dbReference>
<dbReference type="GO" id="GO:0000786">
    <property type="term" value="C:nucleosome"/>
    <property type="evidence" value="ECO:0007669"/>
    <property type="project" value="InterPro"/>
</dbReference>
<dbReference type="Gene3D" id="1.10.20.10">
    <property type="entry name" value="Histone, subunit A"/>
    <property type="match status" value="1"/>
</dbReference>
<comment type="similarity">
    <text evidence="1">Belongs to the histone H2B family.</text>
</comment>
<dbReference type="GO" id="GO:0003677">
    <property type="term" value="F:DNA binding"/>
    <property type="evidence" value="ECO:0007669"/>
    <property type="project" value="InterPro"/>
</dbReference>